<protein>
    <submittedName>
        <fullName evidence="1">Uncharacterized protein</fullName>
    </submittedName>
</protein>
<dbReference type="AlphaFoldDB" id="A0A1D6ETJ4"/>
<reference evidence="1" key="1">
    <citation type="submission" date="2015-12" db="EMBL/GenBank/DDBJ databases">
        <title>Update maize B73 reference genome by single molecule sequencing technologies.</title>
        <authorList>
            <consortium name="Maize Genome Sequencing Project"/>
            <person name="Ware D."/>
        </authorList>
    </citation>
    <scope>NUCLEOTIDE SEQUENCE [LARGE SCALE GENOMIC DNA]</scope>
    <source>
        <tissue evidence="1">Seedling</tissue>
    </source>
</reference>
<accession>A0A1D6ETJ4</accession>
<dbReference type="EMBL" id="CM007648">
    <property type="protein sequence ID" value="ONM23014.1"/>
    <property type="molecule type" value="Genomic_DNA"/>
</dbReference>
<sequence length="270" mass="31458">MQKKEAQRLFELIKSLFNQAKREWVGFLGPIHIWQKMFSFRLRTRICRDKKGVPSMAATNWGMKWDITPPTRIRQAMEMQAEVERRKCAQLNQELHSARSSFEQAHFNLCKAPNQDNQHEASSQKIAYNKHGKSMDSYVEGIARSISYCKIVQPVAVLIITNFQAKALAEKNMRDMLVQREHAEKHGLDDYLYGRGVYINTFSSTGPIAFRSNEAFLFSPWSIPCALGRQLWWRISDQELHKEWGQMEELLKGINHLNDADHFALMNERV</sequence>
<proteinExistence type="predicted"/>
<name>A0A1D6ETJ4_MAIZE</name>
<organism evidence="1">
    <name type="scientific">Zea mays</name>
    <name type="common">Maize</name>
    <dbReference type="NCBI Taxonomy" id="4577"/>
    <lineage>
        <taxon>Eukaryota</taxon>
        <taxon>Viridiplantae</taxon>
        <taxon>Streptophyta</taxon>
        <taxon>Embryophyta</taxon>
        <taxon>Tracheophyta</taxon>
        <taxon>Spermatophyta</taxon>
        <taxon>Magnoliopsida</taxon>
        <taxon>Liliopsida</taxon>
        <taxon>Poales</taxon>
        <taxon>Poaceae</taxon>
        <taxon>PACMAD clade</taxon>
        <taxon>Panicoideae</taxon>
        <taxon>Andropogonodae</taxon>
        <taxon>Andropogoneae</taxon>
        <taxon>Tripsacinae</taxon>
        <taxon>Zea</taxon>
    </lineage>
</organism>
<dbReference type="STRING" id="4577.A0A1D6ETJ4"/>
<gene>
    <name evidence="1" type="ORF">ZEAMMB73_Zm00001d006190</name>
</gene>
<dbReference type="ExpressionAtlas" id="A0A1D6ETJ4">
    <property type="expression patterns" value="baseline"/>
</dbReference>
<evidence type="ECO:0000313" key="1">
    <source>
        <dbReference type="EMBL" id="ONM23014.1"/>
    </source>
</evidence>
<dbReference type="InParanoid" id="A0A1D6ETJ4"/>
<dbReference type="IntAct" id="A0A1D6ETJ4">
    <property type="interactions" value="1"/>
</dbReference>